<evidence type="ECO:0000313" key="2">
    <source>
        <dbReference type="Proteomes" id="UP000318017"/>
    </source>
</evidence>
<reference evidence="1 2" key="1">
    <citation type="submission" date="2019-02" db="EMBL/GenBank/DDBJ databases">
        <title>Deep-cultivation of Planctomycetes and their phenomic and genomic characterization uncovers novel biology.</title>
        <authorList>
            <person name="Wiegand S."/>
            <person name="Jogler M."/>
            <person name="Boedeker C."/>
            <person name="Pinto D."/>
            <person name="Vollmers J."/>
            <person name="Rivas-Marin E."/>
            <person name="Kohn T."/>
            <person name="Peeters S.H."/>
            <person name="Heuer A."/>
            <person name="Rast P."/>
            <person name="Oberbeckmann S."/>
            <person name="Bunk B."/>
            <person name="Jeske O."/>
            <person name="Meyerdierks A."/>
            <person name="Storesund J.E."/>
            <person name="Kallscheuer N."/>
            <person name="Luecker S."/>
            <person name="Lage O.M."/>
            <person name="Pohl T."/>
            <person name="Merkel B.J."/>
            <person name="Hornburger P."/>
            <person name="Mueller R.-W."/>
            <person name="Bruemmer F."/>
            <person name="Labrenz M."/>
            <person name="Spormann A.M."/>
            <person name="Op den Camp H."/>
            <person name="Overmann J."/>
            <person name="Amann R."/>
            <person name="Jetten M.S.M."/>
            <person name="Mascher T."/>
            <person name="Medema M.H."/>
            <person name="Devos D.P."/>
            <person name="Kaster A.-K."/>
            <person name="Ovreas L."/>
            <person name="Rohde M."/>
            <person name="Galperin M.Y."/>
            <person name="Jogler C."/>
        </authorList>
    </citation>
    <scope>NUCLEOTIDE SEQUENCE [LARGE SCALE GENOMIC DNA]</scope>
    <source>
        <strain evidence="1 2">Q31a</strain>
    </source>
</reference>
<organism evidence="1 2">
    <name type="scientific">Aureliella helgolandensis</name>
    <dbReference type="NCBI Taxonomy" id="2527968"/>
    <lineage>
        <taxon>Bacteria</taxon>
        <taxon>Pseudomonadati</taxon>
        <taxon>Planctomycetota</taxon>
        <taxon>Planctomycetia</taxon>
        <taxon>Pirellulales</taxon>
        <taxon>Pirellulaceae</taxon>
        <taxon>Aureliella</taxon>
    </lineage>
</organism>
<protein>
    <submittedName>
        <fullName evidence="1">Uncharacterized protein</fullName>
    </submittedName>
</protein>
<sequence length="35" mass="4312">MSMDREAVWFLGGHEDWVGTDNMRRQRCQEHYLEK</sequence>
<dbReference type="AlphaFoldDB" id="A0A518GH54"/>
<dbReference type="Proteomes" id="UP000318017">
    <property type="component" value="Chromosome"/>
</dbReference>
<dbReference type="EMBL" id="CP036298">
    <property type="protein sequence ID" value="QDV27919.1"/>
    <property type="molecule type" value="Genomic_DNA"/>
</dbReference>
<proteinExistence type="predicted"/>
<name>A0A518GH54_9BACT</name>
<gene>
    <name evidence="1" type="ORF">Q31a_63120</name>
</gene>
<evidence type="ECO:0000313" key="1">
    <source>
        <dbReference type="EMBL" id="QDV27919.1"/>
    </source>
</evidence>
<keyword evidence="2" id="KW-1185">Reference proteome</keyword>
<dbReference type="KEGG" id="ahel:Q31a_63120"/>
<accession>A0A518GH54</accession>